<keyword evidence="2" id="KW-1185">Reference proteome</keyword>
<comment type="caution">
    <text evidence="1">The sequence shown here is derived from an EMBL/GenBank/DDBJ whole genome shotgun (WGS) entry which is preliminary data.</text>
</comment>
<name>A0AAD6VV21_9ROSI</name>
<evidence type="ECO:0000313" key="2">
    <source>
        <dbReference type="Proteomes" id="UP001164929"/>
    </source>
</evidence>
<dbReference type="EMBL" id="JAQIZT010000008">
    <property type="protein sequence ID" value="KAJ6989509.1"/>
    <property type="molecule type" value="Genomic_DNA"/>
</dbReference>
<sequence length="77" mass="8593">MPFHLSQTLHPFQLHSPYNPFICSPLAPPPISPSLILLQTEILSRQDHAIEIPPERLLLPPRFAAVSMTKAEAMAKV</sequence>
<protein>
    <submittedName>
        <fullName evidence="1">Uncharacterized protein</fullName>
    </submittedName>
</protein>
<proteinExistence type="predicted"/>
<evidence type="ECO:0000313" key="1">
    <source>
        <dbReference type="EMBL" id="KAJ6989509.1"/>
    </source>
</evidence>
<dbReference type="AlphaFoldDB" id="A0AAD6VV21"/>
<dbReference type="Proteomes" id="UP001164929">
    <property type="component" value="Chromosome 8"/>
</dbReference>
<reference evidence="1" key="1">
    <citation type="journal article" date="2023" name="Mol. Ecol. Resour.">
        <title>Chromosome-level genome assembly of a triploid poplar Populus alba 'Berolinensis'.</title>
        <authorList>
            <person name="Chen S."/>
            <person name="Yu Y."/>
            <person name="Wang X."/>
            <person name="Wang S."/>
            <person name="Zhang T."/>
            <person name="Zhou Y."/>
            <person name="He R."/>
            <person name="Meng N."/>
            <person name="Wang Y."/>
            <person name="Liu W."/>
            <person name="Liu Z."/>
            <person name="Liu J."/>
            <person name="Guo Q."/>
            <person name="Huang H."/>
            <person name="Sederoff R.R."/>
            <person name="Wang G."/>
            <person name="Qu G."/>
            <person name="Chen S."/>
        </authorList>
    </citation>
    <scope>NUCLEOTIDE SEQUENCE</scope>
    <source>
        <strain evidence="1">SC-2020</strain>
    </source>
</reference>
<organism evidence="1 2">
    <name type="scientific">Populus alba x Populus x berolinensis</name>
    <dbReference type="NCBI Taxonomy" id="444605"/>
    <lineage>
        <taxon>Eukaryota</taxon>
        <taxon>Viridiplantae</taxon>
        <taxon>Streptophyta</taxon>
        <taxon>Embryophyta</taxon>
        <taxon>Tracheophyta</taxon>
        <taxon>Spermatophyta</taxon>
        <taxon>Magnoliopsida</taxon>
        <taxon>eudicotyledons</taxon>
        <taxon>Gunneridae</taxon>
        <taxon>Pentapetalae</taxon>
        <taxon>rosids</taxon>
        <taxon>fabids</taxon>
        <taxon>Malpighiales</taxon>
        <taxon>Salicaceae</taxon>
        <taxon>Saliceae</taxon>
        <taxon>Populus</taxon>
    </lineage>
</organism>
<gene>
    <name evidence="1" type="ORF">NC653_022168</name>
</gene>
<accession>A0AAD6VV21</accession>